<gene>
    <name evidence="7" type="ORF">DDB_G0285113</name>
</gene>
<evidence type="ECO:0000256" key="4">
    <source>
        <dbReference type="ARBA" id="ARBA00023136"/>
    </source>
</evidence>
<name>Q54NP5_DICDI</name>
<dbReference type="STRING" id="44689.Q54NP5"/>
<dbReference type="dictyBase" id="DDB_G0285113"/>
<dbReference type="GO" id="GO:0005829">
    <property type="term" value="C:cytosol"/>
    <property type="evidence" value="ECO:0000318"/>
    <property type="project" value="GO_Central"/>
</dbReference>
<dbReference type="GO" id="GO:0015031">
    <property type="term" value="P:protein transport"/>
    <property type="evidence" value="ECO:0007669"/>
    <property type="project" value="UniProtKB-KW"/>
</dbReference>
<dbReference type="PROSITE" id="PS51072">
    <property type="entry name" value="MHD"/>
    <property type="match status" value="1"/>
</dbReference>
<comment type="caution">
    <text evidence="7">The sequence shown here is derived from an EMBL/GenBank/DDBJ whole genome shotgun (WGS) entry which is preliminary data.</text>
</comment>
<dbReference type="eggNOG" id="KOG0937">
    <property type="taxonomic scope" value="Eukaryota"/>
</dbReference>
<dbReference type="InterPro" id="IPR036168">
    <property type="entry name" value="AP2_Mu_C_sf"/>
</dbReference>
<dbReference type="KEGG" id="ddi:DDB_G0285113"/>
<organism evidence="7 8">
    <name type="scientific">Dictyostelium discoideum</name>
    <name type="common">Social amoeba</name>
    <dbReference type="NCBI Taxonomy" id="44689"/>
    <lineage>
        <taxon>Eukaryota</taxon>
        <taxon>Amoebozoa</taxon>
        <taxon>Evosea</taxon>
        <taxon>Eumycetozoa</taxon>
        <taxon>Dictyostelia</taxon>
        <taxon>Dictyosteliales</taxon>
        <taxon>Dictyosteliaceae</taxon>
        <taxon>Dictyostelium</taxon>
    </lineage>
</organism>
<comment type="similarity">
    <text evidence="1">Belongs to the adaptor complexes medium subunit family.</text>
</comment>
<evidence type="ECO:0000313" key="7">
    <source>
        <dbReference type="EMBL" id="EAL64869.1"/>
    </source>
</evidence>
<dbReference type="AlphaFoldDB" id="Q54NP5"/>
<dbReference type="Pfam" id="PF00928">
    <property type="entry name" value="Adap_comp_sub"/>
    <property type="match status" value="1"/>
</dbReference>
<dbReference type="GO" id="GO:0005764">
    <property type="term" value="C:lysosome"/>
    <property type="evidence" value="ECO:0000318"/>
    <property type="project" value="GO_Central"/>
</dbReference>
<evidence type="ECO:0000259" key="6">
    <source>
        <dbReference type="PROSITE" id="PS51072"/>
    </source>
</evidence>
<dbReference type="FunFam" id="2.60.40.1170:FF:000081">
    <property type="match status" value="1"/>
</dbReference>
<dbReference type="InParanoid" id="Q54NP5"/>
<dbReference type="PANTHER" id="PTHR16082:SF2">
    <property type="entry name" value="AP-5 COMPLEX SUBUNIT MU-1"/>
    <property type="match status" value="1"/>
</dbReference>
<sequence>MCTLRALWVLKENSNGGTEIILSKRINTVENRVRALSGSNYNPIPIDSELIALFNTELIKDSQGYSTGQTSPISLQQQQQTPLQTQTSSSLLSASMASKQQNQQTTTTITNLNSSALSLVKVYTNTPNTHVISLNQERLWPFIYIKKKNLYFITIPVIEEFLVSNRKPSLIDLPSITAALNFLEETSIYMIGFLNKPPPYPELQVFLTNIIPFGQPIDTNFNNVKAMIRQGFPSVETFQQKRPAWKPFLHKGKQQLDFIISETIQCILYDNPSIPDVSKVSGSLICKADLEGMPEVSFYLQPTIAATGSGVGGIIGQNEPVITNLAIDSTVQTTSDININNKISFFNPPLDHFKLLSYGVQGIKAVPLRGFYQMKETSANSIKVLIQLKLNSEMNNSFDYCLLKIPFKNRSNIIQVNASPTTGSIFIDHSLKAIIWNIGQKFTGRNLEVALPMEIVFSSVPTNLIPQPPPQPPTLIVSSSSGNQNVTAFPKQDQSFPIIDSSPSDQEDCYSPDPFCTGSNSFVRIYFKIQNCTLSGLNIDPKKVVIYPTNKFKLNIEREVLSSEYIIWNSLGSSKYSYQPSSSSK</sequence>
<dbReference type="VEuPathDB" id="AmoebaDB:DDB_G0285113"/>
<keyword evidence="4" id="KW-0472">Membrane</keyword>
<evidence type="ECO:0000256" key="3">
    <source>
        <dbReference type="ARBA" id="ARBA00022927"/>
    </source>
</evidence>
<reference evidence="7 8" key="1">
    <citation type="journal article" date="2005" name="Nature">
        <title>The genome of the social amoeba Dictyostelium discoideum.</title>
        <authorList>
            <consortium name="The Dictyostelium discoideum Sequencing Consortium"/>
            <person name="Eichinger L."/>
            <person name="Pachebat J.A."/>
            <person name="Glockner G."/>
            <person name="Rajandream M.A."/>
            <person name="Sucgang R."/>
            <person name="Berriman M."/>
            <person name="Song J."/>
            <person name="Olsen R."/>
            <person name="Szafranski K."/>
            <person name="Xu Q."/>
            <person name="Tunggal B."/>
            <person name="Kummerfeld S."/>
            <person name="Madera M."/>
            <person name="Konfortov B.A."/>
            <person name="Rivero F."/>
            <person name="Bankier A.T."/>
            <person name="Lehmann R."/>
            <person name="Hamlin N."/>
            <person name="Davies R."/>
            <person name="Gaudet P."/>
            <person name="Fey P."/>
            <person name="Pilcher K."/>
            <person name="Chen G."/>
            <person name="Saunders D."/>
            <person name="Sodergren E."/>
            <person name="Davis P."/>
            <person name="Kerhornou A."/>
            <person name="Nie X."/>
            <person name="Hall N."/>
            <person name="Anjard C."/>
            <person name="Hemphill L."/>
            <person name="Bason N."/>
            <person name="Farbrother P."/>
            <person name="Desany B."/>
            <person name="Just E."/>
            <person name="Morio T."/>
            <person name="Rost R."/>
            <person name="Churcher C."/>
            <person name="Cooper J."/>
            <person name="Haydock S."/>
            <person name="van Driessche N."/>
            <person name="Cronin A."/>
            <person name="Goodhead I."/>
            <person name="Muzny D."/>
            <person name="Mourier T."/>
            <person name="Pain A."/>
            <person name="Lu M."/>
            <person name="Harper D."/>
            <person name="Lindsay R."/>
            <person name="Hauser H."/>
            <person name="James K."/>
            <person name="Quiles M."/>
            <person name="Madan Babu M."/>
            <person name="Saito T."/>
            <person name="Buchrieser C."/>
            <person name="Wardroper A."/>
            <person name="Felder M."/>
            <person name="Thangavelu M."/>
            <person name="Johnson D."/>
            <person name="Knights A."/>
            <person name="Loulseged H."/>
            <person name="Mungall K."/>
            <person name="Oliver K."/>
            <person name="Price C."/>
            <person name="Quail M.A."/>
            <person name="Urushihara H."/>
            <person name="Hernandez J."/>
            <person name="Rabbinowitsch E."/>
            <person name="Steffen D."/>
            <person name="Sanders M."/>
            <person name="Ma J."/>
            <person name="Kohara Y."/>
            <person name="Sharp S."/>
            <person name="Simmonds M."/>
            <person name="Spiegler S."/>
            <person name="Tivey A."/>
            <person name="Sugano S."/>
            <person name="White B."/>
            <person name="Walker D."/>
            <person name="Woodward J."/>
            <person name="Winckler T."/>
            <person name="Tanaka Y."/>
            <person name="Shaulsky G."/>
            <person name="Schleicher M."/>
            <person name="Weinstock G."/>
            <person name="Rosenthal A."/>
            <person name="Cox E.C."/>
            <person name="Chisholm R.L."/>
            <person name="Gibbs R."/>
            <person name="Loomis W.F."/>
            <person name="Platzer M."/>
            <person name="Kay R.R."/>
            <person name="Williams J."/>
            <person name="Dear P.H."/>
            <person name="Noegel A.A."/>
            <person name="Barrell B."/>
            <person name="Kuspa A."/>
        </authorList>
    </citation>
    <scope>NUCLEOTIDE SEQUENCE [LARGE SCALE GENOMIC DNA]</scope>
    <source>
        <strain evidence="7 8">AX4</strain>
    </source>
</reference>
<evidence type="ECO:0000313" key="8">
    <source>
        <dbReference type="Proteomes" id="UP000002195"/>
    </source>
</evidence>
<dbReference type="CDD" id="cd09256">
    <property type="entry name" value="AP_MuD_MHD"/>
    <property type="match status" value="1"/>
</dbReference>
<dbReference type="Proteomes" id="UP000002195">
    <property type="component" value="Unassembled WGS sequence"/>
</dbReference>
<evidence type="ECO:0000256" key="2">
    <source>
        <dbReference type="ARBA" id="ARBA00022448"/>
    </source>
</evidence>
<dbReference type="Gene3D" id="2.60.40.1170">
    <property type="entry name" value="Mu homology domain, subdomain B"/>
    <property type="match status" value="2"/>
</dbReference>
<evidence type="ECO:0000256" key="1">
    <source>
        <dbReference type="ARBA" id="ARBA00005324"/>
    </source>
</evidence>
<dbReference type="EMBL" id="AAFI02000074">
    <property type="protein sequence ID" value="EAL64869.1"/>
    <property type="molecule type" value="Genomic_DNA"/>
</dbReference>
<proteinExistence type="inferred from homology"/>
<comment type="subcellular location">
    <subcellularLocation>
        <location evidence="5">Endomembrane system</location>
        <topology evidence="5">Peripheral membrane protein</topology>
        <orientation evidence="5">Cytoplasmic side</orientation>
    </subcellularLocation>
</comment>
<dbReference type="InterPro" id="IPR039591">
    <property type="entry name" value="AP5M1"/>
</dbReference>
<dbReference type="GeneID" id="8624942"/>
<dbReference type="PaxDb" id="44689-DDB0186347"/>
<keyword evidence="2" id="KW-0813">Transport</keyword>
<dbReference type="OMA" id="KEHPTDY"/>
<dbReference type="FunFam" id="2.60.40.1170:FF:000082">
    <property type="match status" value="1"/>
</dbReference>
<accession>Q54NP5</accession>
<protein>
    <recommendedName>
        <fullName evidence="6">MHD domain-containing protein</fullName>
    </recommendedName>
</protein>
<dbReference type="GO" id="GO:0016197">
    <property type="term" value="P:endosomal transport"/>
    <property type="evidence" value="ECO:0000318"/>
    <property type="project" value="GO_Central"/>
</dbReference>
<dbReference type="FunCoup" id="Q54NP5">
    <property type="interactions" value="150"/>
</dbReference>
<dbReference type="PhylomeDB" id="Q54NP5"/>
<dbReference type="GO" id="GO:0005770">
    <property type="term" value="C:late endosome"/>
    <property type="evidence" value="ECO:0000318"/>
    <property type="project" value="GO_Central"/>
</dbReference>
<dbReference type="GO" id="GO:0030119">
    <property type="term" value="C:AP-type membrane coat adaptor complex"/>
    <property type="evidence" value="ECO:0000318"/>
    <property type="project" value="GO_Central"/>
</dbReference>
<dbReference type="RefSeq" id="XP_639871.1">
    <property type="nucleotide sequence ID" value="XM_634779.1"/>
</dbReference>
<dbReference type="PANTHER" id="PTHR16082">
    <property type="entry name" value="AP-5 COMPLEX SUBUNIT MU-1"/>
    <property type="match status" value="1"/>
</dbReference>
<feature type="domain" description="MHD" evidence="6">
    <location>
        <begin position="253"/>
        <end position="524"/>
    </location>
</feature>
<evidence type="ECO:0000256" key="5">
    <source>
        <dbReference type="ARBA" id="ARBA00029433"/>
    </source>
</evidence>
<dbReference type="SUPFAM" id="SSF49447">
    <property type="entry name" value="Second domain of Mu2 adaptin subunit (ap50) of ap2 adaptor"/>
    <property type="match status" value="1"/>
</dbReference>
<keyword evidence="3" id="KW-0653">Protein transport</keyword>
<keyword evidence="8" id="KW-1185">Reference proteome</keyword>
<dbReference type="HOGENOM" id="CLU_033295_0_0_1"/>
<dbReference type="InterPro" id="IPR028565">
    <property type="entry name" value="MHD"/>
</dbReference>